<feature type="signal peptide" evidence="2">
    <location>
        <begin position="1"/>
        <end position="28"/>
    </location>
</feature>
<dbReference type="Pfam" id="PF04966">
    <property type="entry name" value="OprB"/>
    <property type="match status" value="1"/>
</dbReference>
<reference evidence="4 5" key="1">
    <citation type="submission" date="2023-12" db="EMBL/GenBank/DDBJ databases">
        <title>Baltic Sea Cyanobacteria.</title>
        <authorList>
            <person name="Delbaje E."/>
            <person name="Fewer D.P."/>
            <person name="Shishido T.K."/>
        </authorList>
    </citation>
    <scope>NUCLEOTIDE SEQUENCE [LARGE SCALE GENOMIC DNA]</scope>
    <source>
        <strain evidence="4 5">UHCC 0370</strain>
    </source>
</reference>
<feature type="domain" description="SLH" evidence="3">
    <location>
        <begin position="98"/>
        <end position="162"/>
    </location>
</feature>
<dbReference type="Proteomes" id="UP001301388">
    <property type="component" value="Unassembled WGS sequence"/>
</dbReference>
<proteinExistence type="inferred from homology"/>
<evidence type="ECO:0000256" key="1">
    <source>
        <dbReference type="ARBA" id="ARBA00008769"/>
    </source>
</evidence>
<comment type="similarity">
    <text evidence="1 2">Belongs to the OprB family.</text>
</comment>
<keyword evidence="2" id="KW-0732">Signal</keyword>
<feature type="chain" id="PRO_5044969189" evidence="2">
    <location>
        <begin position="29"/>
        <end position="625"/>
    </location>
</feature>
<evidence type="ECO:0000313" key="5">
    <source>
        <dbReference type="Proteomes" id="UP001301388"/>
    </source>
</evidence>
<sequence>MSKAFNSSLSCLAMFVALSSLYDAPVKAAPQTVDDLPKDSSANLSVNISPENTTSISNLIDRQENAVSLQPSLSTGSPVSNLDVNKLAETTDVSQVTSVSQLSDVRPTDWAFTALQSLVERYGCIAGYPDSTFRGGQALARYEFAAGLNACLDKINEIISAGLADKVSQEDLATLQKLQEEFAAELATLRGRVDALDAKTAKLEAQQFSTTTKLSGLAFFNLTGATASAPVRAERSLGNPGSPFAAPTRVGGVPTTVNRSNPNLTFGYYLFLNLTTSFTGKDALVTQLVTGNGNSPANNFVSAGYTNTWGTPFLDQTGVPSANTFNIRELFYSFPVASNVNVAIGPRLNFYRYFDGNRFTNFLTGATSFNSNGSTLSNSVDRGSGAVVTWTINPQFRFTAAYLGENTEFLNPAVPNFNTSSNPNQGLFGGTNTLSAELVYSPSRDANIRFLYTRSNIKTNGGLIGGATAEPLPYGFADDGLGGPINNATADSFVLNFDWLVTKGFGVFGRYSYGSTNISPLNPAVQGGSVNVNAFQFGLAFPDLFKESALAVLSFVVPHSYSSGRNFLLSGGGDGATQYDLELSYYYPISRNIAIVPAFYAIFNPNSFSTNPTVFVGNLRTQFSF</sequence>
<dbReference type="InterPro" id="IPR038673">
    <property type="entry name" value="OprB_sf"/>
</dbReference>
<organism evidence="4 5">
    <name type="scientific">Pseudanabaena galeata UHCC 0370</name>
    <dbReference type="NCBI Taxonomy" id="3110310"/>
    <lineage>
        <taxon>Bacteria</taxon>
        <taxon>Bacillati</taxon>
        <taxon>Cyanobacteriota</taxon>
        <taxon>Cyanophyceae</taxon>
        <taxon>Pseudanabaenales</taxon>
        <taxon>Pseudanabaenaceae</taxon>
        <taxon>Pseudanabaena</taxon>
    </lineage>
</organism>
<dbReference type="Gene3D" id="2.40.160.180">
    <property type="entry name" value="Carbohydrate-selective porin OprB"/>
    <property type="match status" value="1"/>
</dbReference>
<dbReference type="Pfam" id="PF00395">
    <property type="entry name" value="SLH"/>
    <property type="match status" value="1"/>
</dbReference>
<dbReference type="PROSITE" id="PS51272">
    <property type="entry name" value="SLH"/>
    <property type="match status" value="1"/>
</dbReference>
<comment type="caution">
    <text evidence="4">The sequence shown here is derived from an EMBL/GenBank/DDBJ whole genome shotgun (WGS) entry which is preliminary data.</text>
</comment>
<dbReference type="PANTHER" id="PTHR43308:SF1">
    <property type="entry name" value="OUTER MEMBRANE PROTEIN ALPHA"/>
    <property type="match status" value="1"/>
</dbReference>
<dbReference type="InterPro" id="IPR001119">
    <property type="entry name" value="SLH_dom"/>
</dbReference>
<dbReference type="PANTHER" id="PTHR43308">
    <property type="entry name" value="OUTER MEMBRANE PROTEIN ALPHA-RELATED"/>
    <property type="match status" value="1"/>
</dbReference>
<accession>A0ABU5TGG6</accession>
<keyword evidence="5" id="KW-1185">Reference proteome</keyword>
<dbReference type="InterPro" id="IPR007049">
    <property type="entry name" value="Carb-sel_porin_OprB"/>
</dbReference>
<dbReference type="NCBIfam" id="NF033921">
    <property type="entry name" value="por_somb"/>
    <property type="match status" value="1"/>
</dbReference>
<dbReference type="RefSeq" id="WP_323260832.1">
    <property type="nucleotide sequence ID" value="NZ_JAYGIE010000023.1"/>
</dbReference>
<evidence type="ECO:0000313" key="4">
    <source>
        <dbReference type="EMBL" id="MEA5477350.1"/>
    </source>
</evidence>
<evidence type="ECO:0000259" key="3">
    <source>
        <dbReference type="PROSITE" id="PS51272"/>
    </source>
</evidence>
<evidence type="ECO:0000256" key="2">
    <source>
        <dbReference type="RuleBase" id="RU363072"/>
    </source>
</evidence>
<dbReference type="InterPro" id="IPR051465">
    <property type="entry name" value="Cell_Envelope_Struct_Comp"/>
</dbReference>
<gene>
    <name evidence="4" type="ORF">VB774_06930</name>
</gene>
<dbReference type="InterPro" id="IPR047684">
    <property type="entry name" value="Por_som-like"/>
</dbReference>
<protein>
    <submittedName>
        <fullName evidence="4">Iron uptake porin</fullName>
    </submittedName>
</protein>
<dbReference type="EMBL" id="JAYGIE010000023">
    <property type="protein sequence ID" value="MEA5477350.1"/>
    <property type="molecule type" value="Genomic_DNA"/>
</dbReference>
<name>A0ABU5TGG6_9CYAN</name>